<feature type="domain" description="RRM" evidence="10">
    <location>
        <begin position="203"/>
        <end position="281"/>
    </location>
</feature>
<dbReference type="Pfam" id="PF01424">
    <property type="entry name" value="R3H"/>
    <property type="match status" value="1"/>
</dbReference>
<feature type="compositionally biased region" description="Low complexity" evidence="9">
    <location>
        <begin position="97"/>
        <end position="121"/>
    </location>
</feature>
<feature type="region of interest" description="Disordered" evidence="9">
    <location>
        <begin position="313"/>
        <end position="349"/>
    </location>
</feature>
<reference evidence="12" key="3">
    <citation type="submission" date="2014-01" db="EMBL/GenBank/DDBJ databases">
        <title>Evolution of pathogenesis and genome organization in the Tremellales.</title>
        <authorList>
            <person name="Cuomo C."/>
            <person name="Litvintseva A."/>
            <person name="Heitman J."/>
            <person name="Chen Y."/>
            <person name="Sun S."/>
            <person name="Springer D."/>
            <person name="Dromer F."/>
            <person name="Young S."/>
            <person name="Zeng Q."/>
            <person name="Chapman S."/>
            <person name="Gujja S."/>
            <person name="Saif S."/>
            <person name="Birren B."/>
        </authorList>
    </citation>
    <scope>NUCLEOTIDE SEQUENCE</scope>
    <source>
        <strain evidence="12">CBS 10118</strain>
    </source>
</reference>
<sequence length="661" mass="70655">MNHTSPPLPNLHSLSISPPPGSYPASNNNYRYNGVFGPPSQGSTVSPDWATSPKRSSRSGIPQGWYDSNAPPSRESPNLNAFEAFRRDAPSPPALSPPSSITSVPTTASSHPYQPYQQQAYPPVDNFVPMAVTPSPPPVMSYGLNTTASAPNLAGYNAGGLPQFGSQSLASLSNNHGRTQANGWRNGYGMPSIPASDEDVIPTAIVIKNIPFAVTRETLLGVMESLGAPLPYAFNYHHDNGVFRGLAFANFRAPDEAASVVAALNGYDVQGRKLRVEYKKVLQPGEKDKIEREKALKRMRSIQFDNTNVNKAELSIPIPPQPISRPSNGYENNSPPQSATSATSDSLPLTLDMNDPAVLDIYSRVLVFKEDRMRDELAFSRNLTPTERRIVHLVAQKLGLSSSTRGEGDLKSVVVLRESPQMQHRPTLTTSSSATISSSSYLSPYSTTPTNELSPNLRIKKSMPDLRGFNGPVVARDPARSLNPQRSSGNLRADAGGRDYVSLGAAQGRRAMNGQASGSFNGLFGDIVPPVPPLPSGLGFHSKGHSISTFGHSNGPASDPMGEMLSSQPLRNPRGPAGESRGFGGVGGFRPTSNSSNRSNMMMGRRVSEEDEEVDNNSSTGGGSVGSVGSERQAAANAAAQQQQQNAGFMEGMRTRESLEL</sequence>
<gene>
    <name evidence="12" type="ORF">I302_02560</name>
    <name evidence="13" type="ORF">I302_103857</name>
</gene>
<dbReference type="GO" id="GO:0016787">
    <property type="term" value="F:hydrolase activity"/>
    <property type="evidence" value="ECO:0007669"/>
    <property type="project" value="UniProtKB-KW"/>
</dbReference>
<comment type="subcellular location">
    <subcellularLocation>
        <location evidence="1">Nucleus</location>
    </subcellularLocation>
</comment>
<keyword evidence="4" id="KW-0347">Helicase</keyword>
<dbReference type="SMART" id="SM00360">
    <property type="entry name" value="RRM"/>
    <property type="match status" value="1"/>
</dbReference>
<dbReference type="PROSITE" id="PS50102">
    <property type="entry name" value="RRM"/>
    <property type="match status" value="1"/>
</dbReference>
<dbReference type="InterPro" id="IPR050374">
    <property type="entry name" value="RRT5_SRSF_SR"/>
</dbReference>
<reference evidence="12" key="1">
    <citation type="submission" date="2013-07" db="EMBL/GenBank/DDBJ databases">
        <title>The Genome Sequence of Cryptococcus bestiolae CBS10118.</title>
        <authorList>
            <consortium name="The Broad Institute Genome Sequencing Platform"/>
            <person name="Cuomo C."/>
            <person name="Litvintseva A."/>
            <person name="Chen Y."/>
            <person name="Heitman J."/>
            <person name="Sun S."/>
            <person name="Springer D."/>
            <person name="Dromer F."/>
            <person name="Young S.K."/>
            <person name="Zeng Q."/>
            <person name="Gargeya S."/>
            <person name="Fitzgerald M."/>
            <person name="Abouelleil A."/>
            <person name="Alvarado L."/>
            <person name="Berlin A.M."/>
            <person name="Chapman S.B."/>
            <person name="Dewar J."/>
            <person name="Goldberg J."/>
            <person name="Griggs A."/>
            <person name="Gujja S."/>
            <person name="Hansen M."/>
            <person name="Howarth C."/>
            <person name="Imamovic A."/>
            <person name="Larimer J."/>
            <person name="McCowan C."/>
            <person name="Murphy C."/>
            <person name="Pearson M."/>
            <person name="Priest M."/>
            <person name="Roberts A."/>
            <person name="Saif S."/>
            <person name="Shea T."/>
            <person name="Sykes S."/>
            <person name="Wortman J."/>
            <person name="Nusbaum C."/>
            <person name="Birren B."/>
        </authorList>
    </citation>
    <scope>NUCLEOTIDE SEQUENCE [LARGE SCALE GENOMIC DNA]</scope>
    <source>
        <strain evidence="12">CBS 10118</strain>
    </source>
</reference>
<evidence type="ECO:0000313" key="14">
    <source>
        <dbReference type="Proteomes" id="UP000092730"/>
    </source>
</evidence>
<reference evidence="13" key="2">
    <citation type="submission" date="2013-07" db="EMBL/GenBank/DDBJ databases">
        <authorList>
            <consortium name="The Broad Institute Genome Sequencing Platform"/>
            <person name="Cuomo C."/>
            <person name="Litvintseva A."/>
            <person name="Chen Y."/>
            <person name="Heitman J."/>
            <person name="Sun S."/>
            <person name="Springer D."/>
            <person name="Dromer F."/>
            <person name="Young S.K."/>
            <person name="Zeng Q."/>
            <person name="Gargeya S."/>
            <person name="Fitzgerald M."/>
            <person name="Abouelleil A."/>
            <person name="Alvarado L."/>
            <person name="Berlin A.M."/>
            <person name="Chapman S.B."/>
            <person name="Dewar J."/>
            <person name="Goldberg J."/>
            <person name="Griggs A."/>
            <person name="Gujja S."/>
            <person name="Hansen M."/>
            <person name="Howarth C."/>
            <person name="Imamovic A."/>
            <person name="Larimer J."/>
            <person name="McCowan C."/>
            <person name="Murphy C."/>
            <person name="Pearson M."/>
            <person name="Priest M."/>
            <person name="Roberts A."/>
            <person name="Saif S."/>
            <person name="Shea T."/>
            <person name="Sykes S."/>
            <person name="Wortman J."/>
            <person name="Nusbaum C."/>
            <person name="Birren B."/>
        </authorList>
    </citation>
    <scope>NUCLEOTIDE SEQUENCE</scope>
    <source>
        <strain evidence="13">CBS 10118</strain>
    </source>
</reference>
<evidence type="ECO:0000256" key="5">
    <source>
        <dbReference type="ARBA" id="ARBA00022840"/>
    </source>
</evidence>
<keyword evidence="6 8" id="KW-0694">RNA-binding</keyword>
<evidence type="ECO:0000259" key="11">
    <source>
        <dbReference type="PROSITE" id="PS51061"/>
    </source>
</evidence>
<keyword evidence="7" id="KW-0539">Nucleus</keyword>
<dbReference type="GO" id="GO:0004386">
    <property type="term" value="F:helicase activity"/>
    <property type="evidence" value="ECO:0007669"/>
    <property type="project" value="UniProtKB-KW"/>
</dbReference>
<feature type="compositionally biased region" description="Low complexity" evidence="9">
    <location>
        <begin position="427"/>
        <end position="450"/>
    </location>
</feature>
<evidence type="ECO:0000256" key="1">
    <source>
        <dbReference type="ARBA" id="ARBA00004123"/>
    </source>
</evidence>
<dbReference type="EMBL" id="KI894019">
    <property type="protein sequence ID" value="OCF27715.1"/>
    <property type="molecule type" value="Genomic_DNA"/>
</dbReference>
<evidence type="ECO:0000256" key="3">
    <source>
        <dbReference type="ARBA" id="ARBA00022801"/>
    </source>
</evidence>
<dbReference type="GeneID" id="30206959"/>
<feature type="region of interest" description="Disordered" evidence="9">
    <location>
        <begin position="1"/>
        <end position="121"/>
    </location>
</feature>
<evidence type="ECO:0000313" key="12">
    <source>
        <dbReference type="EMBL" id="OCF27715.1"/>
    </source>
</evidence>
<protein>
    <submittedName>
        <fullName evidence="12">Uncharacterized protein</fullName>
    </submittedName>
</protein>
<name>A0A1B9G9K1_9TREE</name>
<feature type="compositionally biased region" description="Low complexity" evidence="9">
    <location>
        <begin position="627"/>
        <end position="647"/>
    </location>
</feature>
<dbReference type="InterPro" id="IPR034186">
    <property type="entry name" value="PIN4-like_RRM"/>
</dbReference>
<feature type="region of interest" description="Disordered" evidence="9">
    <location>
        <begin position="421"/>
        <end position="456"/>
    </location>
</feature>
<dbReference type="KEGG" id="kbi:30206959"/>
<dbReference type="AlphaFoldDB" id="A0A1B9G9K1"/>
<evidence type="ECO:0000256" key="6">
    <source>
        <dbReference type="ARBA" id="ARBA00022884"/>
    </source>
</evidence>
<evidence type="ECO:0000313" key="13">
    <source>
        <dbReference type="EMBL" id="WVW81859.1"/>
    </source>
</evidence>
<feature type="region of interest" description="Disordered" evidence="9">
    <location>
        <begin position="548"/>
        <end position="661"/>
    </location>
</feature>
<feature type="domain" description="R3H" evidence="11">
    <location>
        <begin position="355"/>
        <end position="419"/>
    </location>
</feature>
<dbReference type="CDD" id="cd12253">
    <property type="entry name" value="RRM_PIN4_like"/>
    <property type="match status" value="1"/>
</dbReference>
<proteinExistence type="predicted"/>
<evidence type="ECO:0000256" key="9">
    <source>
        <dbReference type="SAM" id="MobiDB-lite"/>
    </source>
</evidence>
<reference evidence="13" key="4">
    <citation type="submission" date="2024-02" db="EMBL/GenBank/DDBJ databases">
        <title>Comparative genomics of Cryptococcus and Kwoniella reveals pathogenesis evolution and contrasting modes of karyotype evolution via chromosome fusion or intercentromeric recombination.</title>
        <authorList>
            <person name="Coelho M.A."/>
            <person name="David-Palma M."/>
            <person name="Shea T."/>
            <person name="Bowers K."/>
            <person name="McGinley-Smith S."/>
            <person name="Mohammad A.W."/>
            <person name="Gnirke A."/>
            <person name="Yurkov A.M."/>
            <person name="Nowrousian M."/>
            <person name="Sun S."/>
            <person name="Cuomo C.A."/>
            <person name="Heitman J."/>
        </authorList>
    </citation>
    <scope>NUCLEOTIDE SEQUENCE</scope>
    <source>
        <strain evidence="13">CBS 10118</strain>
    </source>
</reference>
<organism evidence="12">
    <name type="scientific">Kwoniella bestiolae CBS 10118</name>
    <dbReference type="NCBI Taxonomy" id="1296100"/>
    <lineage>
        <taxon>Eukaryota</taxon>
        <taxon>Fungi</taxon>
        <taxon>Dikarya</taxon>
        <taxon>Basidiomycota</taxon>
        <taxon>Agaricomycotina</taxon>
        <taxon>Tremellomycetes</taxon>
        <taxon>Tremellales</taxon>
        <taxon>Cryptococcaceae</taxon>
        <taxon>Kwoniella</taxon>
    </lineage>
</organism>
<feature type="region of interest" description="Disordered" evidence="9">
    <location>
        <begin position="472"/>
        <end position="495"/>
    </location>
</feature>
<evidence type="ECO:0000256" key="7">
    <source>
        <dbReference type="ARBA" id="ARBA00023242"/>
    </source>
</evidence>
<dbReference type="GO" id="GO:0003729">
    <property type="term" value="F:mRNA binding"/>
    <property type="evidence" value="ECO:0007669"/>
    <property type="project" value="TreeGrafter"/>
</dbReference>
<keyword evidence="14" id="KW-1185">Reference proteome</keyword>
<dbReference type="InterPro" id="IPR012677">
    <property type="entry name" value="Nucleotide-bd_a/b_plait_sf"/>
</dbReference>
<dbReference type="Pfam" id="PF00076">
    <property type="entry name" value="RRM_1"/>
    <property type="match status" value="1"/>
</dbReference>
<dbReference type="InterPro" id="IPR000504">
    <property type="entry name" value="RRM_dom"/>
</dbReference>
<feature type="compositionally biased region" description="Low complexity" evidence="9">
    <location>
        <begin position="589"/>
        <end position="605"/>
    </location>
</feature>
<dbReference type="GO" id="GO:0005737">
    <property type="term" value="C:cytoplasm"/>
    <property type="evidence" value="ECO:0007669"/>
    <property type="project" value="TreeGrafter"/>
</dbReference>
<dbReference type="GO" id="GO:0003677">
    <property type="term" value="F:DNA binding"/>
    <property type="evidence" value="ECO:0007669"/>
    <property type="project" value="UniProtKB-ARBA"/>
</dbReference>
<dbReference type="PANTHER" id="PTHR23003">
    <property type="entry name" value="RNA RECOGNITION MOTIF RRM DOMAIN CONTAINING PROTEIN"/>
    <property type="match status" value="1"/>
</dbReference>
<dbReference type="SMART" id="SM00393">
    <property type="entry name" value="R3H"/>
    <property type="match status" value="1"/>
</dbReference>
<feature type="compositionally biased region" description="Polar residues" evidence="9">
    <location>
        <begin position="329"/>
        <end position="347"/>
    </location>
</feature>
<evidence type="ECO:0000259" key="10">
    <source>
        <dbReference type="PROSITE" id="PS50102"/>
    </source>
</evidence>
<dbReference type="CDD" id="cd02639">
    <property type="entry name" value="R3H_RRM"/>
    <property type="match status" value="1"/>
</dbReference>
<dbReference type="FunFam" id="3.30.1370.50:FF:000002">
    <property type="entry name" value="Immunoglobulin mu DNA-binding protein 2"/>
    <property type="match status" value="1"/>
</dbReference>
<dbReference type="EMBL" id="CP144542">
    <property type="protein sequence ID" value="WVW81859.1"/>
    <property type="molecule type" value="Genomic_DNA"/>
</dbReference>
<dbReference type="PROSITE" id="PS51061">
    <property type="entry name" value="R3H"/>
    <property type="match status" value="1"/>
</dbReference>
<dbReference type="PANTHER" id="PTHR23003:SF17">
    <property type="entry name" value="RNA-BINDING PROTEIN PIN4"/>
    <property type="match status" value="1"/>
</dbReference>
<dbReference type="RefSeq" id="XP_019048785.1">
    <property type="nucleotide sequence ID" value="XM_019189223.1"/>
</dbReference>
<dbReference type="Gene3D" id="3.30.70.330">
    <property type="match status" value="1"/>
</dbReference>
<dbReference type="InterPro" id="IPR035979">
    <property type="entry name" value="RBD_domain_sf"/>
</dbReference>
<dbReference type="Proteomes" id="UP000092730">
    <property type="component" value="Chromosome 2"/>
</dbReference>
<dbReference type="InterPro" id="IPR036867">
    <property type="entry name" value="R3H_dom_sf"/>
</dbReference>
<evidence type="ECO:0000256" key="4">
    <source>
        <dbReference type="ARBA" id="ARBA00022806"/>
    </source>
</evidence>
<dbReference type="SUPFAM" id="SSF54928">
    <property type="entry name" value="RNA-binding domain, RBD"/>
    <property type="match status" value="1"/>
</dbReference>
<dbReference type="InterPro" id="IPR001374">
    <property type="entry name" value="R3H_dom"/>
</dbReference>
<accession>A0A1B9G9K1</accession>
<evidence type="ECO:0000256" key="2">
    <source>
        <dbReference type="ARBA" id="ARBA00022741"/>
    </source>
</evidence>
<keyword evidence="5" id="KW-0067">ATP-binding</keyword>
<keyword evidence="3" id="KW-0378">Hydrolase</keyword>
<dbReference type="VEuPathDB" id="FungiDB:I302_02560"/>
<dbReference type="OrthoDB" id="434258at2759"/>
<dbReference type="Gene3D" id="3.30.1370.50">
    <property type="entry name" value="R3H-like domain"/>
    <property type="match status" value="1"/>
</dbReference>
<dbReference type="STRING" id="1296100.A0A1B9G9K1"/>
<keyword evidence="2" id="KW-0547">Nucleotide-binding</keyword>
<dbReference type="GO" id="GO:0005524">
    <property type="term" value="F:ATP binding"/>
    <property type="evidence" value="ECO:0007669"/>
    <property type="project" value="UniProtKB-KW"/>
</dbReference>
<dbReference type="GO" id="GO:0005634">
    <property type="term" value="C:nucleus"/>
    <property type="evidence" value="ECO:0007669"/>
    <property type="project" value="UniProtKB-SubCell"/>
</dbReference>
<evidence type="ECO:0000256" key="8">
    <source>
        <dbReference type="PROSITE-ProRule" id="PRU00176"/>
    </source>
</evidence>
<dbReference type="InterPro" id="IPR034069">
    <property type="entry name" value="R3H_Cip2"/>
</dbReference>
<dbReference type="SUPFAM" id="SSF82708">
    <property type="entry name" value="R3H domain"/>
    <property type="match status" value="1"/>
</dbReference>